<dbReference type="SUPFAM" id="SSF51445">
    <property type="entry name" value="(Trans)glycosidases"/>
    <property type="match status" value="1"/>
</dbReference>
<dbReference type="Gene3D" id="3.20.20.80">
    <property type="entry name" value="Glycosidases"/>
    <property type="match status" value="2"/>
</dbReference>
<feature type="non-terminal residue" evidence="3">
    <location>
        <position position="1"/>
    </location>
</feature>
<dbReference type="InterPro" id="IPR017853">
    <property type="entry name" value="GH"/>
</dbReference>
<gene>
    <name evidence="3" type="ORF">M8C21_024120</name>
</gene>
<dbReference type="GO" id="GO:0008422">
    <property type="term" value="F:beta-glucosidase activity"/>
    <property type="evidence" value="ECO:0007669"/>
    <property type="project" value="TreeGrafter"/>
</dbReference>
<protein>
    <submittedName>
        <fullName evidence="3">Uncharacterized protein</fullName>
    </submittedName>
</protein>
<evidence type="ECO:0000313" key="3">
    <source>
        <dbReference type="EMBL" id="KAI7736207.1"/>
    </source>
</evidence>
<evidence type="ECO:0000256" key="2">
    <source>
        <dbReference type="RuleBase" id="RU003690"/>
    </source>
</evidence>
<dbReference type="PANTHER" id="PTHR10353">
    <property type="entry name" value="GLYCOSYL HYDROLASE"/>
    <property type="match status" value="1"/>
</dbReference>
<comment type="caution">
    <text evidence="3">The sequence shown here is derived from an EMBL/GenBank/DDBJ whole genome shotgun (WGS) entry which is preliminary data.</text>
</comment>
<dbReference type="GO" id="GO:0005975">
    <property type="term" value="P:carbohydrate metabolic process"/>
    <property type="evidence" value="ECO:0007669"/>
    <property type="project" value="InterPro"/>
</dbReference>
<comment type="similarity">
    <text evidence="1 2">Belongs to the glycosyl hydrolase 1 family.</text>
</comment>
<sequence length="389" mass="44941">GKVSMGKNLEGISYYNKLIDELKANDIEPFVTLFHWDLPNALEEEYKGFLSSKIVDDFVNYAEICFWEFGDRVKNWVTLNEPYRFAYGGYVEGIFAPGRGGNNQDGDPETEPYIVSYNLLNCHAAAYRKYQEDFKDVQKGQVGITLDTNFFKPFRGKDNKDDVQAVEYAYDFMLGWYLEPITSGNWPVNVQNFAIAPSLHHPQGRYLPVFTDEQKNKLIQSYDFLGINYYTANYAQLYNYSSSLSSGFLDDCHYKASGDKRSKRTDPNGNYIGEPTLFFNSIRLLSSENSIMTKPLVMGYFAWSFTDSFEWNSGYTLRFGMNYVDFKNNLLRYPKKSAIWFKKFLNANTLFETRKRSLIDVEQEDEVNGAQIKAEQAVEVVQKLKKAKT</sequence>
<dbReference type="InterPro" id="IPR001360">
    <property type="entry name" value="Glyco_hydro_1"/>
</dbReference>
<dbReference type="Proteomes" id="UP001206925">
    <property type="component" value="Unassembled WGS sequence"/>
</dbReference>
<dbReference type="PRINTS" id="PR00131">
    <property type="entry name" value="GLHYDRLASE1"/>
</dbReference>
<dbReference type="AlphaFoldDB" id="A0AAD5C6W7"/>
<reference evidence="3" key="1">
    <citation type="submission" date="2022-06" db="EMBL/GenBank/DDBJ databases">
        <title>Uncovering the hologenomic basis of an extraordinary plant invasion.</title>
        <authorList>
            <person name="Bieker V.C."/>
            <person name="Martin M.D."/>
            <person name="Gilbert T."/>
            <person name="Hodgins K."/>
            <person name="Battlay P."/>
            <person name="Petersen B."/>
            <person name="Wilson J."/>
        </authorList>
    </citation>
    <scope>NUCLEOTIDE SEQUENCE</scope>
    <source>
        <strain evidence="3">AA19_3_7</strain>
        <tissue evidence="3">Leaf</tissue>
    </source>
</reference>
<dbReference type="EMBL" id="JAMZMK010009330">
    <property type="protein sequence ID" value="KAI7736207.1"/>
    <property type="molecule type" value="Genomic_DNA"/>
</dbReference>
<dbReference type="PANTHER" id="PTHR10353:SF246">
    <property type="entry name" value="3-ALPHA-(S)-STRICTOSIDINE BETA-GLUCOSIDASE"/>
    <property type="match status" value="1"/>
</dbReference>
<evidence type="ECO:0000313" key="4">
    <source>
        <dbReference type="Proteomes" id="UP001206925"/>
    </source>
</evidence>
<keyword evidence="4" id="KW-1185">Reference proteome</keyword>
<accession>A0AAD5C6W7</accession>
<proteinExistence type="inferred from homology"/>
<name>A0AAD5C6W7_AMBAR</name>
<organism evidence="3 4">
    <name type="scientific">Ambrosia artemisiifolia</name>
    <name type="common">Common ragweed</name>
    <dbReference type="NCBI Taxonomy" id="4212"/>
    <lineage>
        <taxon>Eukaryota</taxon>
        <taxon>Viridiplantae</taxon>
        <taxon>Streptophyta</taxon>
        <taxon>Embryophyta</taxon>
        <taxon>Tracheophyta</taxon>
        <taxon>Spermatophyta</taxon>
        <taxon>Magnoliopsida</taxon>
        <taxon>eudicotyledons</taxon>
        <taxon>Gunneridae</taxon>
        <taxon>Pentapetalae</taxon>
        <taxon>asterids</taxon>
        <taxon>campanulids</taxon>
        <taxon>Asterales</taxon>
        <taxon>Asteraceae</taxon>
        <taxon>Asteroideae</taxon>
        <taxon>Heliantheae alliance</taxon>
        <taxon>Heliantheae</taxon>
        <taxon>Ambrosia</taxon>
    </lineage>
</organism>
<dbReference type="Pfam" id="PF00232">
    <property type="entry name" value="Glyco_hydro_1"/>
    <property type="match status" value="2"/>
</dbReference>
<evidence type="ECO:0000256" key="1">
    <source>
        <dbReference type="ARBA" id="ARBA00010838"/>
    </source>
</evidence>